<dbReference type="PANTHER" id="PTHR47956:SF4">
    <property type="entry name" value="CYTOCHROME P450 71A21-RELATED"/>
    <property type="match status" value="1"/>
</dbReference>
<dbReference type="InterPro" id="IPR001128">
    <property type="entry name" value="Cyt_P450"/>
</dbReference>
<comment type="cofactor">
    <cofactor evidence="7">
        <name>heme</name>
        <dbReference type="ChEBI" id="CHEBI:30413"/>
    </cofactor>
</comment>
<dbReference type="GO" id="GO:0016705">
    <property type="term" value="F:oxidoreductase activity, acting on paired donors, with incorporation or reduction of molecular oxygen"/>
    <property type="evidence" value="ECO:0007669"/>
    <property type="project" value="InterPro"/>
</dbReference>
<comment type="caution">
    <text evidence="9">The sequence shown here is derived from an EMBL/GenBank/DDBJ whole genome shotgun (WGS) entry which is preliminary data.</text>
</comment>
<keyword evidence="7 8" id="KW-0408">Iron</keyword>
<keyword evidence="5 8" id="KW-0560">Oxidoreductase</keyword>
<evidence type="ECO:0000256" key="2">
    <source>
        <dbReference type="ARBA" id="ARBA00010617"/>
    </source>
</evidence>
<dbReference type="Gene3D" id="1.10.630.10">
    <property type="entry name" value="Cytochrome P450"/>
    <property type="match status" value="1"/>
</dbReference>
<comment type="similarity">
    <text evidence="2 8">Belongs to the cytochrome P450 family.</text>
</comment>
<dbReference type="PRINTS" id="PR00463">
    <property type="entry name" value="EP450I"/>
</dbReference>
<comment type="subcellular location">
    <subcellularLocation>
        <location evidence="1">Membrane</location>
        <topology evidence="1">Single-pass membrane protein</topology>
    </subcellularLocation>
</comment>
<dbReference type="Pfam" id="PF00067">
    <property type="entry name" value="p450"/>
    <property type="match status" value="1"/>
</dbReference>
<dbReference type="GO" id="GO:0005506">
    <property type="term" value="F:iron ion binding"/>
    <property type="evidence" value="ECO:0007669"/>
    <property type="project" value="InterPro"/>
</dbReference>
<dbReference type="GO" id="GO:0016020">
    <property type="term" value="C:membrane"/>
    <property type="evidence" value="ECO:0007669"/>
    <property type="project" value="UniProtKB-SubCell"/>
</dbReference>
<evidence type="ECO:0000256" key="1">
    <source>
        <dbReference type="ARBA" id="ARBA00004167"/>
    </source>
</evidence>
<proteinExistence type="inferred from homology"/>
<evidence type="ECO:0000256" key="7">
    <source>
        <dbReference type="PIRSR" id="PIRSR602401-1"/>
    </source>
</evidence>
<organism evidence="9 10">
    <name type="scientific">Aristolochia fimbriata</name>
    <name type="common">White veined hardy Dutchman's pipe vine</name>
    <dbReference type="NCBI Taxonomy" id="158543"/>
    <lineage>
        <taxon>Eukaryota</taxon>
        <taxon>Viridiplantae</taxon>
        <taxon>Streptophyta</taxon>
        <taxon>Embryophyta</taxon>
        <taxon>Tracheophyta</taxon>
        <taxon>Spermatophyta</taxon>
        <taxon>Magnoliopsida</taxon>
        <taxon>Magnoliidae</taxon>
        <taxon>Piperales</taxon>
        <taxon>Aristolochiaceae</taxon>
        <taxon>Aristolochia</taxon>
    </lineage>
</organism>
<keyword evidence="4" id="KW-1133">Transmembrane helix</keyword>
<evidence type="ECO:0000313" key="10">
    <source>
        <dbReference type="Proteomes" id="UP000825729"/>
    </source>
</evidence>
<evidence type="ECO:0000256" key="3">
    <source>
        <dbReference type="ARBA" id="ARBA00022692"/>
    </source>
</evidence>
<sequence length="163" mass="18658">MKKVQDEIITTIPIDQKYSRIVTEDNTRKMPYLRCVIKESLRFHPPLPLVQRKSIQDAKVQGFHIPTKTTVIINACSIGRDPKSWTEPEKFLAERFMDSEVDFRGQHFKLILFGAGRRGCPDIPFATATVESVLANVLHRFDWELPAGEHDLDMTEVVGITVH</sequence>
<accession>A0AAV7EJ92</accession>
<evidence type="ECO:0000256" key="4">
    <source>
        <dbReference type="ARBA" id="ARBA00022989"/>
    </source>
</evidence>
<dbReference type="PANTHER" id="PTHR47956">
    <property type="entry name" value="CYTOCHROME P450 71B11-RELATED"/>
    <property type="match status" value="1"/>
</dbReference>
<dbReference type="GO" id="GO:0004497">
    <property type="term" value="F:monooxygenase activity"/>
    <property type="evidence" value="ECO:0007669"/>
    <property type="project" value="UniProtKB-KW"/>
</dbReference>
<gene>
    <name evidence="9" type="ORF">H6P81_013401</name>
</gene>
<dbReference type="GO" id="GO:0020037">
    <property type="term" value="F:heme binding"/>
    <property type="evidence" value="ECO:0007669"/>
    <property type="project" value="InterPro"/>
</dbReference>
<dbReference type="InterPro" id="IPR002401">
    <property type="entry name" value="Cyt_P450_E_grp-I"/>
</dbReference>
<evidence type="ECO:0000313" key="9">
    <source>
        <dbReference type="EMBL" id="KAG9447273.1"/>
    </source>
</evidence>
<dbReference type="InterPro" id="IPR036396">
    <property type="entry name" value="Cyt_P450_sf"/>
</dbReference>
<keyword evidence="6" id="KW-0472">Membrane</keyword>
<name>A0AAV7EJ92_ARIFI</name>
<dbReference type="Proteomes" id="UP000825729">
    <property type="component" value="Unassembled WGS sequence"/>
</dbReference>
<reference evidence="9 10" key="1">
    <citation type="submission" date="2021-07" db="EMBL/GenBank/DDBJ databases">
        <title>The Aristolochia fimbriata genome: insights into angiosperm evolution, floral development and chemical biosynthesis.</title>
        <authorList>
            <person name="Jiao Y."/>
        </authorList>
    </citation>
    <scope>NUCLEOTIDE SEQUENCE [LARGE SCALE GENOMIC DNA]</scope>
    <source>
        <strain evidence="9">IBCAS-2021</strain>
        <tissue evidence="9">Leaf</tissue>
    </source>
</reference>
<feature type="binding site" description="axial binding residue" evidence="7">
    <location>
        <position position="120"/>
    </location>
    <ligand>
        <name>heme</name>
        <dbReference type="ChEBI" id="CHEBI:30413"/>
    </ligand>
    <ligandPart>
        <name>Fe</name>
        <dbReference type="ChEBI" id="CHEBI:18248"/>
    </ligandPart>
</feature>
<keyword evidence="10" id="KW-1185">Reference proteome</keyword>
<keyword evidence="7 8" id="KW-0349">Heme</keyword>
<keyword evidence="7 8" id="KW-0479">Metal-binding</keyword>
<keyword evidence="3" id="KW-0812">Transmembrane</keyword>
<evidence type="ECO:0000256" key="6">
    <source>
        <dbReference type="ARBA" id="ARBA00023136"/>
    </source>
</evidence>
<dbReference type="InterPro" id="IPR017972">
    <property type="entry name" value="Cyt_P450_CS"/>
</dbReference>
<evidence type="ECO:0008006" key="11">
    <source>
        <dbReference type="Google" id="ProtNLM"/>
    </source>
</evidence>
<protein>
    <recommendedName>
        <fullName evidence="11">Cytochrome P450</fullName>
    </recommendedName>
</protein>
<evidence type="ECO:0000256" key="8">
    <source>
        <dbReference type="RuleBase" id="RU000461"/>
    </source>
</evidence>
<dbReference type="InterPro" id="IPR050193">
    <property type="entry name" value="Cytochrome_P450_71"/>
</dbReference>
<dbReference type="AlphaFoldDB" id="A0AAV7EJ92"/>
<dbReference type="EMBL" id="JAINDJ010000005">
    <property type="protein sequence ID" value="KAG9447273.1"/>
    <property type="molecule type" value="Genomic_DNA"/>
</dbReference>
<dbReference type="SUPFAM" id="SSF48264">
    <property type="entry name" value="Cytochrome P450"/>
    <property type="match status" value="1"/>
</dbReference>
<dbReference type="PROSITE" id="PS00086">
    <property type="entry name" value="CYTOCHROME_P450"/>
    <property type="match status" value="1"/>
</dbReference>
<evidence type="ECO:0000256" key="5">
    <source>
        <dbReference type="ARBA" id="ARBA00023002"/>
    </source>
</evidence>
<keyword evidence="8" id="KW-0503">Monooxygenase</keyword>